<dbReference type="GO" id="GO:0046813">
    <property type="term" value="P:receptor-mediated virion attachment to host cell"/>
    <property type="evidence" value="ECO:0007669"/>
    <property type="project" value="TreeGrafter"/>
</dbReference>
<gene>
    <name evidence="4" type="ORF">DI556_07065</name>
</gene>
<keyword evidence="1" id="KW-0677">Repeat</keyword>
<dbReference type="PANTHER" id="PTHR44858:SF1">
    <property type="entry name" value="UDP-N-ACETYLGLUCOSAMINE--PEPTIDE N-ACETYLGLUCOSAMINYLTRANSFERASE SPINDLY-RELATED"/>
    <property type="match status" value="1"/>
</dbReference>
<dbReference type="GO" id="GO:0009279">
    <property type="term" value="C:cell outer membrane"/>
    <property type="evidence" value="ECO:0007669"/>
    <property type="project" value="TreeGrafter"/>
</dbReference>
<keyword evidence="4" id="KW-0808">Transferase</keyword>
<keyword evidence="2 3" id="KW-0802">TPR repeat</keyword>
<feature type="repeat" description="TPR" evidence="3">
    <location>
        <begin position="312"/>
        <end position="345"/>
    </location>
</feature>
<dbReference type="EMBL" id="QFPW01000004">
    <property type="protein sequence ID" value="PZQ50315.1"/>
    <property type="molecule type" value="Genomic_DNA"/>
</dbReference>
<dbReference type="AlphaFoldDB" id="A0A2W5NHR7"/>
<dbReference type="SUPFAM" id="SSF48452">
    <property type="entry name" value="TPR-like"/>
    <property type="match status" value="1"/>
</dbReference>
<comment type="caution">
    <text evidence="4">The sequence shown here is derived from an EMBL/GenBank/DDBJ whole genome shotgun (WGS) entry which is preliminary data.</text>
</comment>
<dbReference type="InterPro" id="IPR019734">
    <property type="entry name" value="TPR_rpt"/>
</dbReference>
<feature type="repeat" description="TPR" evidence="3">
    <location>
        <begin position="278"/>
        <end position="311"/>
    </location>
</feature>
<accession>A0A2W5NHR7</accession>
<protein>
    <submittedName>
        <fullName evidence="4">O-linked GlcNAc transferase</fullName>
    </submittedName>
</protein>
<evidence type="ECO:0000313" key="4">
    <source>
        <dbReference type="EMBL" id="PZQ50315.1"/>
    </source>
</evidence>
<organism evidence="4 5">
    <name type="scientific">Rhodovulum sulfidophilum</name>
    <name type="common">Rhodobacter sulfidophilus</name>
    <dbReference type="NCBI Taxonomy" id="35806"/>
    <lineage>
        <taxon>Bacteria</taxon>
        <taxon>Pseudomonadati</taxon>
        <taxon>Pseudomonadota</taxon>
        <taxon>Alphaproteobacteria</taxon>
        <taxon>Rhodobacterales</taxon>
        <taxon>Paracoccaceae</taxon>
        <taxon>Rhodovulum</taxon>
    </lineage>
</organism>
<dbReference type="InterPro" id="IPR050498">
    <property type="entry name" value="Ycf3"/>
</dbReference>
<evidence type="ECO:0000256" key="1">
    <source>
        <dbReference type="ARBA" id="ARBA00022737"/>
    </source>
</evidence>
<dbReference type="GO" id="GO:0016740">
    <property type="term" value="F:transferase activity"/>
    <property type="evidence" value="ECO:0007669"/>
    <property type="project" value="UniProtKB-KW"/>
</dbReference>
<evidence type="ECO:0000256" key="2">
    <source>
        <dbReference type="ARBA" id="ARBA00022803"/>
    </source>
</evidence>
<evidence type="ECO:0000256" key="3">
    <source>
        <dbReference type="PROSITE-ProRule" id="PRU00339"/>
    </source>
</evidence>
<sequence>MTPGARPDAPGSAIGPAIGLVGALESLPRRLAARALAARGGTLHRGVTRRTGTVVFGRQLLRRMDRAGIEAEVARAAPRRLLSENGFLSLVAEVPPDTERSLSRTEILDRSGLAPADLDHLALFDAFAAEAAPFAFRDVILARKYAGLIAGGADWTAIARSVHRHGPAVSLTAKTLELGRDRAIYARHGDALSELDGQLLLGLDGAGPDADALFAEAEAAEAAEDFAAAAALYARCLAADPSDGDAAFNRANCLRALSHPAEAERELARALALDPDFVEAWFNLADLMTARGRTARAREYLTRAIAIDPGYADAVYNLASLEFDAGDLSAARRHWERYLELDPGSDWARRAARGVAFIRARENAAG</sequence>
<proteinExistence type="predicted"/>
<dbReference type="Pfam" id="PF14559">
    <property type="entry name" value="TPR_19"/>
    <property type="match status" value="2"/>
</dbReference>
<dbReference type="Proteomes" id="UP000249185">
    <property type="component" value="Unassembled WGS sequence"/>
</dbReference>
<dbReference type="InterPro" id="IPR011990">
    <property type="entry name" value="TPR-like_helical_dom_sf"/>
</dbReference>
<name>A0A2W5NHR7_RHOSU</name>
<dbReference type="PANTHER" id="PTHR44858">
    <property type="entry name" value="TETRATRICOPEPTIDE REPEAT PROTEIN 6"/>
    <property type="match status" value="1"/>
</dbReference>
<dbReference type="Gene3D" id="1.25.40.10">
    <property type="entry name" value="Tetratricopeptide repeat domain"/>
    <property type="match status" value="1"/>
</dbReference>
<dbReference type="PROSITE" id="PS50005">
    <property type="entry name" value="TPR"/>
    <property type="match status" value="2"/>
</dbReference>
<reference evidence="4 5" key="1">
    <citation type="submission" date="2017-08" db="EMBL/GenBank/DDBJ databases">
        <title>Infants hospitalized years apart are colonized by the same room-sourced microbial strains.</title>
        <authorList>
            <person name="Brooks B."/>
            <person name="Olm M.R."/>
            <person name="Firek B.A."/>
            <person name="Baker R."/>
            <person name="Thomas B.C."/>
            <person name="Morowitz M.J."/>
            <person name="Banfield J.F."/>
        </authorList>
    </citation>
    <scope>NUCLEOTIDE SEQUENCE [LARGE SCALE GENOMIC DNA]</scope>
    <source>
        <strain evidence="4">S2_005_002_R2_34</strain>
    </source>
</reference>
<evidence type="ECO:0000313" key="5">
    <source>
        <dbReference type="Proteomes" id="UP000249185"/>
    </source>
</evidence>
<dbReference type="SMART" id="SM00028">
    <property type="entry name" value="TPR"/>
    <property type="match status" value="4"/>
</dbReference>